<evidence type="ECO:0000256" key="1">
    <source>
        <dbReference type="SAM" id="MobiDB-lite"/>
    </source>
</evidence>
<dbReference type="EMBL" id="KN837113">
    <property type="protein sequence ID" value="KIJ45199.1"/>
    <property type="molecule type" value="Genomic_DNA"/>
</dbReference>
<feature type="region of interest" description="Disordered" evidence="1">
    <location>
        <begin position="427"/>
        <end position="459"/>
    </location>
</feature>
<organism evidence="2 3">
    <name type="scientific">Sphaerobolus stellatus (strain SS14)</name>
    <dbReference type="NCBI Taxonomy" id="990650"/>
    <lineage>
        <taxon>Eukaryota</taxon>
        <taxon>Fungi</taxon>
        <taxon>Dikarya</taxon>
        <taxon>Basidiomycota</taxon>
        <taxon>Agaricomycotina</taxon>
        <taxon>Agaricomycetes</taxon>
        <taxon>Phallomycetidae</taxon>
        <taxon>Geastrales</taxon>
        <taxon>Sphaerobolaceae</taxon>
        <taxon>Sphaerobolus</taxon>
    </lineage>
</organism>
<dbReference type="PANTHER" id="PTHR12751:SF18">
    <property type="entry name" value="PHOSPHATASE AND ACTIN REGULATOR 1"/>
    <property type="match status" value="1"/>
</dbReference>
<evidence type="ECO:0008006" key="4">
    <source>
        <dbReference type="Google" id="ProtNLM"/>
    </source>
</evidence>
<proteinExistence type="predicted"/>
<gene>
    <name evidence="2" type="ORF">M422DRAFT_46997</name>
</gene>
<dbReference type="PANTHER" id="PTHR12751">
    <property type="entry name" value="PHOSPHATASE AND ACTIN REGULATOR PHACTR"/>
    <property type="match status" value="1"/>
</dbReference>
<feature type="compositionally biased region" description="Acidic residues" evidence="1">
    <location>
        <begin position="493"/>
        <end position="508"/>
    </location>
</feature>
<feature type="region of interest" description="Disordered" evidence="1">
    <location>
        <begin position="1"/>
        <end position="330"/>
    </location>
</feature>
<sequence length="742" mass="79237">MFNAQAQAQFHAQQHQQVLPQPEFPRTRSATPPQQQQQQTHPSTDYYQQGPRADNFHSYSSQTHRPRQISSSSSAAPPPAPAAPPQPPYVRADASGSSSSVNSGSSGGSRSRKGSNPSPSTHSHGRTGSSSTTRSSSSASTPSPKPSLSPVISTTTSVARPNKPSPLGQAPSFSAVTVNGTTSASRPSSSGTVRPPSPPATPRAAEHTPAPPSKPTHNKRLSISKDDSQLGDPTPVSDASTVRSSGLKGRLRRALSFNATSTLNDIGEGEDGKLNSRRKALANASKVNAAATAATAASSSSQASDTSPPGSPTTPTGPTPPPADKGKSRVKRSLFNSKINASTDNISLSSTVSSASVMIRKLGSMGRLARKNSLMTITGLFGKDKDKRGTAAEASVSLATAEVDRTGESDGALNGLTPAARLARQHTLKSNEEAARRKAAAEEEAARKERERAQREEADALEWERVSRTNVAPVWDRGTKNKRGEPLGNGVINEEEEEGNASDDSDETYDPHRWGDEDQDATVRLGQVGSSSQQKTADEEWGEGIPRGVERTRRPKKGILKNANTYDQEAILHSQSSAPNTRVRSNSYNQNNHNTEPGPLARIPSPDPDHIDGLHQHKEYVPPFTFEDVNPHRPSSPQPEKGFFNLANGNSSAPALSTITSSSQPPLAHRSATAPVKRLSFAANLSIYDTFSATVYDRRSEPATCNRLTPALAQRIKEELNSYKMEEMEVHAASRVHTQFFV</sequence>
<feature type="region of interest" description="Disordered" evidence="1">
    <location>
        <begin position="476"/>
        <end position="614"/>
    </location>
</feature>
<dbReference type="OrthoDB" id="5563016at2759"/>
<protein>
    <recommendedName>
        <fullName evidence="4">Protein BNI4</fullName>
    </recommendedName>
</protein>
<dbReference type="HOGENOM" id="CLU_010951_0_0_1"/>
<evidence type="ECO:0000313" key="2">
    <source>
        <dbReference type="EMBL" id="KIJ45199.1"/>
    </source>
</evidence>
<dbReference type="GO" id="GO:0003779">
    <property type="term" value="F:actin binding"/>
    <property type="evidence" value="ECO:0007669"/>
    <property type="project" value="TreeGrafter"/>
</dbReference>
<name>A0A0C9VDR4_SPHS4</name>
<feature type="compositionally biased region" description="Basic and acidic residues" evidence="1">
    <location>
        <begin position="429"/>
        <end position="459"/>
    </location>
</feature>
<dbReference type="GO" id="GO:0030036">
    <property type="term" value="P:actin cytoskeleton organization"/>
    <property type="evidence" value="ECO:0007669"/>
    <property type="project" value="TreeGrafter"/>
</dbReference>
<feature type="compositionally biased region" description="Low complexity" evidence="1">
    <location>
        <begin position="114"/>
        <end position="150"/>
    </location>
</feature>
<evidence type="ECO:0000313" key="3">
    <source>
        <dbReference type="Proteomes" id="UP000054279"/>
    </source>
</evidence>
<feature type="compositionally biased region" description="Pro residues" evidence="1">
    <location>
        <begin position="309"/>
        <end position="323"/>
    </location>
</feature>
<feature type="compositionally biased region" description="Low complexity" evidence="1">
    <location>
        <begin position="281"/>
        <end position="308"/>
    </location>
</feature>
<feature type="compositionally biased region" description="Low complexity" evidence="1">
    <location>
        <begin position="1"/>
        <end position="17"/>
    </location>
</feature>
<accession>A0A0C9VDR4</accession>
<feature type="compositionally biased region" description="Low complexity" evidence="1">
    <location>
        <begin position="95"/>
        <end position="104"/>
    </location>
</feature>
<reference evidence="2 3" key="1">
    <citation type="submission" date="2014-06" db="EMBL/GenBank/DDBJ databases">
        <title>Evolutionary Origins and Diversification of the Mycorrhizal Mutualists.</title>
        <authorList>
            <consortium name="DOE Joint Genome Institute"/>
            <consortium name="Mycorrhizal Genomics Consortium"/>
            <person name="Kohler A."/>
            <person name="Kuo A."/>
            <person name="Nagy L.G."/>
            <person name="Floudas D."/>
            <person name="Copeland A."/>
            <person name="Barry K.W."/>
            <person name="Cichocki N."/>
            <person name="Veneault-Fourrey C."/>
            <person name="LaButti K."/>
            <person name="Lindquist E.A."/>
            <person name="Lipzen A."/>
            <person name="Lundell T."/>
            <person name="Morin E."/>
            <person name="Murat C."/>
            <person name="Riley R."/>
            <person name="Ohm R."/>
            <person name="Sun H."/>
            <person name="Tunlid A."/>
            <person name="Henrissat B."/>
            <person name="Grigoriev I.V."/>
            <person name="Hibbett D.S."/>
            <person name="Martin F."/>
        </authorList>
    </citation>
    <scope>NUCLEOTIDE SEQUENCE [LARGE SCALE GENOMIC DNA]</scope>
    <source>
        <strain evidence="2 3">SS14</strain>
    </source>
</reference>
<feature type="compositionally biased region" description="Pro residues" evidence="1">
    <location>
        <begin position="76"/>
        <end position="88"/>
    </location>
</feature>
<feature type="compositionally biased region" description="Polar residues" evidence="1">
    <location>
        <begin position="562"/>
        <end position="595"/>
    </location>
</feature>
<keyword evidence="3" id="KW-1185">Reference proteome</keyword>
<dbReference type="Proteomes" id="UP000054279">
    <property type="component" value="Unassembled WGS sequence"/>
</dbReference>
<dbReference type="AlphaFoldDB" id="A0A0C9VDR4"/>
<feature type="compositionally biased region" description="Polar residues" evidence="1">
    <location>
        <begin position="171"/>
        <end position="192"/>
    </location>
</feature>